<protein>
    <submittedName>
        <fullName evidence="1">Uncharacterized protein</fullName>
    </submittedName>
</protein>
<name>A0A2M8D9E5_9BACT</name>
<dbReference type="Proteomes" id="UP000229236">
    <property type="component" value="Unassembled WGS sequence"/>
</dbReference>
<proteinExistence type="predicted"/>
<organism evidence="1 2">
    <name type="scientific">Candidatus Yonathbacteria bacterium CG_4_9_14_0_8_um_filter_46_47</name>
    <dbReference type="NCBI Taxonomy" id="1975106"/>
    <lineage>
        <taxon>Bacteria</taxon>
        <taxon>Candidatus Yonathiibacteriota</taxon>
    </lineage>
</organism>
<evidence type="ECO:0000313" key="1">
    <source>
        <dbReference type="EMBL" id="PJB83748.1"/>
    </source>
</evidence>
<gene>
    <name evidence="1" type="ORF">CO088_00925</name>
</gene>
<sequence>MISKKFLILLVVLIGVGTGVFLISTKQTSPTQQATSTINKLVVCDSEKENEISRLRQEGGVVKDIDSRSPVIVGFYTTRDNPHLKETYRNLEQAAKYGWGGFYDFIEGYAPPTPLSGLRQHFNDGDLIKIEPDWTQNGLALQVKTAEKLSLPTRQDFLTQAEKTFNTNSEAIFQCANSRSSDFPSFMSAIEPTVVWDRLNNRALVTYQGTQEYKGDVKVINVSILLDQSSAPLSIFVGSKVVPLTL</sequence>
<dbReference type="AlphaFoldDB" id="A0A2M8D9E5"/>
<evidence type="ECO:0000313" key="2">
    <source>
        <dbReference type="Proteomes" id="UP000229236"/>
    </source>
</evidence>
<accession>A0A2M8D9E5</accession>
<comment type="caution">
    <text evidence="1">The sequence shown here is derived from an EMBL/GenBank/DDBJ whole genome shotgun (WGS) entry which is preliminary data.</text>
</comment>
<dbReference type="EMBL" id="PFTM01000019">
    <property type="protein sequence ID" value="PJB83748.1"/>
    <property type="molecule type" value="Genomic_DNA"/>
</dbReference>
<reference evidence="2" key="1">
    <citation type="submission" date="2017-09" db="EMBL/GenBank/DDBJ databases">
        <title>Depth-based differentiation of microbial function through sediment-hosted aquifers and enrichment of novel symbionts in the deep terrestrial subsurface.</title>
        <authorList>
            <person name="Probst A.J."/>
            <person name="Ladd B."/>
            <person name="Jarett J.K."/>
            <person name="Geller-Mcgrath D.E."/>
            <person name="Sieber C.M.K."/>
            <person name="Emerson J.B."/>
            <person name="Anantharaman K."/>
            <person name="Thomas B.C."/>
            <person name="Malmstrom R."/>
            <person name="Stieglmeier M."/>
            <person name="Klingl A."/>
            <person name="Woyke T."/>
            <person name="Ryan C.M."/>
            <person name="Banfield J.F."/>
        </authorList>
    </citation>
    <scope>NUCLEOTIDE SEQUENCE [LARGE SCALE GENOMIC DNA]</scope>
</reference>